<proteinExistence type="predicted"/>
<feature type="transmembrane region" description="Helical" evidence="5">
    <location>
        <begin position="163"/>
        <end position="188"/>
    </location>
</feature>
<reference evidence="7" key="1">
    <citation type="submission" date="2021-03" db="EMBL/GenBank/DDBJ databases">
        <title>Chromosome level genome of the anhydrobiotic midge Polypedilum vanderplanki.</title>
        <authorList>
            <person name="Yoshida Y."/>
            <person name="Kikawada T."/>
            <person name="Gusev O."/>
        </authorList>
    </citation>
    <scope>NUCLEOTIDE SEQUENCE</scope>
    <source>
        <strain evidence="7">NIAS01</strain>
        <tissue evidence="7">Whole body or cell culture</tissue>
    </source>
</reference>
<dbReference type="Gene3D" id="1.20.1250.20">
    <property type="entry name" value="MFS general substrate transporter like domains"/>
    <property type="match status" value="1"/>
</dbReference>
<dbReference type="PANTHER" id="PTHR48021">
    <property type="match status" value="1"/>
</dbReference>
<sequence>MPESPTYLVIKNKNTQAEKSLKWLRGENYNPIQEIDELKANLSDEILTKVPFSVAIKERASISALVIGLGLLFFQPMCAITPILLYTTDIFAASGVGLSADISTIIFGIMQFFSSFMASVLVDRLGRRVLLLGSIIVMTITLFAIGTFFYIQSVDPETAETLGWLPLTSLCIYILAYPVGYGEIPWLVVSEVTPKKMKVFIGPICGCFLWTLAFLISLAFNNIAGLIGIGETFWIFASASFIGILFTFFVVPETKGKSLAEIEELLNRGGRKEK</sequence>
<feature type="domain" description="Major facilitator superfamily (MFS) profile" evidence="6">
    <location>
        <begin position="1"/>
        <end position="255"/>
    </location>
</feature>
<evidence type="ECO:0000313" key="8">
    <source>
        <dbReference type="Proteomes" id="UP001107558"/>
    </source>
</evidence>
<name>A0A9J6BNY7_POLVA</name>
<evidence type="ECO:0000256" key="5">
    <source>
        <dbReference type="SAM" id="Phobius"/>
    </source>
</evidence>
<dbReference type="Pfam" id="PF00083">
    <property type="entry name" value="Sugar_tr"/>
    <property type="match status" value="1"/>
</dbReference>
<feature type="transmembrane region" description="Helical" evidence="5">
    <location>
        <begin position="105"/>
        <end position="122"/>
    </location>
</feature>
<comment type="caution">
    <text evidence="7">The sequence shown here is derived from an EMBL/GenBank/DDBJ whole genome shotgun (WGS) entry which is preliminary data.</text>
</comment>
<dbReference type="InterPro" id="IPR050549">
    <property type="entry name" value="MFS_Trehalose_Transporter"/>
</dbReference>
<keyword evidence="3 5" id="KW-1133">Transmembrane helix</keyword>
<evidence type="ECO:0000313" key="7">
    <source>
        <dbReference type="EMBL" id="KAG5671421.1"/>
    </source>
</evidence>
<feature type="transmembrane region" description="Helical" evidence="5">
    <location>
        <begin position="129"/>
        <end position="151"/>
    </location>
</feature>
<protein>
    <recommendedName>
        <fullName evidence="6">Major facilitator superfamily (MFS) profile domain-containing protein</fullName>
    </recommendedName>
</protein>
<feature type="transmembrane region" description="Helical" evidence="5">
    <location>
        <begin position="232"/>
        <end position="251"/>
    </location>
</feature>
<evidence type="ECO:0000256" key="1">
    <source>
        <dbReference type="ARBA" id="ARBA00004141"/>
    </source>
</evidence>
<dbReference type="EMBL" id="JADBJN010000003">
    <property type="protein sequence ID" value="KAG5671421.1"/>
    <property type="molecule type" value="Genomic_DNA"/>
</dbReference>
<dbReference type="InterPro" id="IPR005828">
    <property type="entry name" value="MFS_sugar_transport-like"/>
</dbReference>
<dbReference type="GO" id="GO:0016020">
    <property type="term" value="C:membrane"/>
    <property type="evidence" value="ECO:0007669"/>
    <property type="project" value="UniProtKB-SubCell"/>
</dbReference>
<dbReference type="GO" id="GO:0022857">
    <property type="term" value="F:transmembrane transporter activity"/>
    <property type="evidence" value="ECO:0007669"/>
    <property type="project" value="InterPro"/>
</dbReference>
<dbReference type="SUPFAM" id="SSF103473">
    <property type="entry name" value="MFS general substrate transporter"/>
    <property type="match status" value="1"/>
</dbReference>
<accession>A0A9J6BNY7</accession>
<evidence type="ECO:0000256" key="3">
    <source>
        <dbReference type="ARBA" id="ARBA00022989"/>
    </source>
</evidence>
<evidence type="ECO:0000256" key="2">
    <source>
        <dbReference type="ARBA" id="ARBA00022692"/>
    </source>
</evidence>
<dbReference type="InterPro" id="IPR036259">
    <property type="entry name" value="MFS_trans_sf"/>
</dbReference>
<dbReference type="PROSITE" id="PS00216">
    <property type="entry name" value="SUGAR_TRANSPORT_1"/>
    <property type="match status" value="1"/>
</dbReference>
<keyword evidence="4 5" id="KW-0472">Membrane</keyword>
<gene>
    <name evidence="7" type="ORF">PVAND_001619</name>
</gene>
<dbReference type="PROSITE" id="PS50850">
    <property type="entry name" value="MFS"/>
    <property type="match status" value="1"/>
</dbReference>
<keyword evidence="2 5" id="KW-0812">Transmembrane</keyword>
<dbReference type="AlphaFoldDB" id="A0A9J6BNY7"/>
<comment type="subcellular location">
    <subcellularLocation>
        <location evidence="1">Membrane</location>
        <topology evidence="1">Multi-pass membrane protein</topology>
    </subcellularLocation>
</comment>
<feature type="transmembrane region" description="Helical" evidence="5">
    <location>
        <begin position="200"/>
        <end position="220"/>
    </location>
</feature>
<dbReference type="InterPro" id="IPR005829">
    <property type="entry name" value="Sugar_transporter_CS"/>
</dbReference>
<feature type="transmembrane region" description="Helical" evidence="5">
    <location>
        <begin position="62"/>
        <end position="85"/>
    </location>
</feature>
<dbReference type="Proteomes" id="UP001107558">
    <property type="component" value="Chromosome 3"/>
</dbReference>
<dbReference type="OrthoDB" id="6612291at2759"/>
<keyword evidence="8" id="KW-1185">Reference proteome</keyword>
<evidence type="ECO:0000256" key="4">
    <source>
        <dbReference type="ARBA" id="ARBA00023136"/>
    </source>
</evidence>
<organism evidence="7 8">
    <name type="scientific">Polypedilum vanderplanki</name>
    <name type="common">Sleeping chironomid midge</name>
    <dbReference type="NCBI Taxonomy" id="319348"/>
    <lineage>
        <taxon>Eukaryota</taxon>
        <taxon>Metazoa</taxon>
        <taxon>Ecdysozoa</taxon>
        <taxon>Arthropoda</taxon>
        <taxon>Hexapoda</taxon>
        <taxon>Insecta</taxon>
        <taxon>Pterygota</taxon>
        <taxon>Neoptera</taxon>
        <taxon>Endopterygota</taxon>
        <taxon>Diptera</taxon>
        <taxon>Nematocera</taxon>
        <taxon>Chironomoidea</taxon>
        <taxon>Chironomidae</taxon>
        <taxon>Chironominae</taxon>
        <taxon>Polypedilum</taxon>
        <taxon>Polypedilum</taxon>
    </lineage>
</organism>
<dbReference type="PANTHER" id="PTHR48021:SF1">
    <property type="entry name" value="GH07001P-RELATED"/>
    <property type="match status" value="1"/>
</dbReference>
<dbReference type="InterPro" id="IPR020846">
    <property type="entry name" value="MFS_dom"/>
</dbReference>
<evidence type="ECO:0000259" key="6">
    <source>
        <dbReference type="PROSITE" id="PS50850"/>
    </source>
</evidence>